<proteinExistence type="predicted"/>
<dbReference type="AlphaFoldDB" id="A0A1W1BRA9"/>
<evidence type="ECO:0000313" key="1">
    <source>
        <dbReference type="EMBL" id="SFV56069.1"/>
    </source>
</evidence>
<accession>A0A1W1BRA9</accession>
<gene>
    <name evidence="1" type="ORF">MNB_SV-12-667</name>
</gene>
<organism evidence="1">
    <name type="scientific">hydrothermal vent metagenome</name>
    <dbReference type="NCBI Taxonomy" id="652676"/>
    <lineage>
        <taxon>unclassified sequences</taxon>
        <taxon>metagenomes</taxon>
        <taxon>ecological metagenomes</taxon>
    </lineage>
</organism>
<sequence>MFRYILPLLVLINIAYAQDKRYFIKLGSFKHFPVLEKTINRMPEYLRSHITIVKSNGWFIPFAYNTTKRYSLNSKLSAYRRYFHDAYIYDLQTILNSPVVRTYVAQKRRTKNRYTRPVKIDNTTPYYPMAKTYPVVQTYPTAKTYSTLSESVKIPKPTTKTVEYNENQGFTKRMISGKRYYLAYKSESNNPNLLVKVSFGNHTVVYQPMMGDMNMREAKYLVENGKLYMFADSFSEEGAYSKIDGYKKDYILVSSWSNGKKLNILRYYYKLNDARSYLGVKGSSDPLANALEDSEIQGVYLPNF</sequence>
<name>A0A1W1BRA9_9ZZZZ</name>
<protein>
    <submittedName>
        <fullName evidence="1">Uncharacterized protein</fullName>
    </submittedName>
</protein>
<reference evidence="1" key="1">
    <citation type="submission" date="2016-10" db="EMBL/GenBank/DDBJ databases">
        <authorList>
            <person name="de Groot N.N."/>
        </authorList>
    </citation>
    <scope>NUCLEOTIDE SEQUENCE</scope>
</reference>
<dbReference type="EMBL" id="FPHE01000067">
    <property type="protein sequence ID" value="SFV56069.1"/>
    <property type="molecule type" value="Genomic_DNA"/>
</dbReference>